<keyword evidence="1" id="KW-0812">Transmembrane</keyword>
<keyword evidence="1" id="KW-1133">Transmembrane helix</keyword>
<dbReference type="InterPro" id="IPR056695">
    <property type="entry name" value="DUF7793"/>
</dbReference>
<evidence type="ECO:0000313" key="3">
    <source>
        <dbReference type="EMBL" id="ABW66887.1"/>
    </source>
</evidence>
<organism evidence="3 4">
    <name type="scientific">Desulfosudis oleivorans (strain DSM 6200 / JCM 39069 / Hxd3)</name>
    <name type="common">Desulfococcus oleovorans</name>
    <dbReference type="NCBI Taxonomy" id="96561"/>
    <lineage>
        <taxon>Bacteria</taxon>
        <taxon>Pseudomonadati</taxon>
        <taxon>Thermodesulfobacteriota</taxon>
        <taxon>Desulfobacteria</taxon>
        <taxon>Desulfobacterales</taxon>
        <taxon>Desulfosudaceae</taxon>
        <taxon>Desulfosudis</taxon>
    </lineage>
</organism>
<dbReference type="RefSeq" id="WP_012174505.1">
    <property type="nucleotide sequence ID" value="NC_009943.1"/>
</dbReference>
<dbReference type="Pfam" id="PF25056">
    <property type="entry name" value="DUF7793"/>
    <property type="match status" value="1"/>
</dbReference>
<evidence type="ECO:0000256" key="1">
    <source>
        <dbReference type="SAM" id="Phobius"/>
    </source>
</evidence>
<sequence length="129" mass="14971">MINQISDREFWAGKHHYLIGDDNIFYVTLNGDADDEMGIEIDRMINRMVEDIDGEIDLLIDLNRAGKTSSRSRKFFKAFTETGKCRKVALFGMHPVSMVIASFVMGVSRNNDMKFFKTREDAMKWLRHT</sequence>
<proteinExistence type="predicted"/>
<dbReference type="Gene3D" id="3.40.970.30">
    <property type="entry name" value="yp_829618.1 like domains"/>
    <property type="match status" value="1"/>
</dbReference>
<dbReference type="Proteomes" id="UP000008561">
    <property type="component" value="Chromosome"/>
</dbReference>
<name>A8ZX31_DESOH</name>
<reference evidence="3 4" key="1">
    <citation type="submission" date="2007-10" db="EMBL/GenBank/DDBJ databases">
        <title>Complete sequence of Desulfococcus oleovorans Hxd3.</title>
        <authorList>
            <consortium name="US DOE Joint Genome Institute"/>
            <person name="Copeland A."/>
            <person name="Lucas S."/>
            <person name="Lapidus A."/>
            <person name="Barry K."/>
            <person name="Glavina del Rio T."/>
            <person name="Dalin E."/>
            <person name="Tice H."/>
            <person name="Pitluck S."/>
            <person name="Kiss H."/>
            <person name="Brettin T."/>
            <person name="Bruce D."/>
            <person name="Detter J.C."/>
            <person name="Han C."/>
            <person name="Schmutz J."/>
            <person name="Larimer F."/>
            <person name="Land M."/>
            <person name="Hauser L."/>
            <person name="Kyrpides N."/>
            <person name="Kim E."/>
            <person name="Wawrik B."/>
            <person name="Richardson P."/>
        </authorList>
    </citation>
    <scope>NUCLEOTIDE SEQUENCE [LARGE SCALE GENOMIC DNA]</scope>
    <source>
        <strain evidence="4">DSM 6200 / JCM 39069 / Hxd3</strain>
    </source>
</reference>
<protein>
    <recommendedName>
        <fullName evidence="2">DUF7793 domain-containing protein</fullName>
    </recommendedName>
</protein>
<feature type="domain" description="DUF7793" evidence="2">
    <location>
        <begin position="55"/>
        <end position="128"/>
    </location>
</feature>
<evidence type="ECO:0000313" key="4">
    <source>
        <dbReference type="Proteomes" id="UP000008561"/>
    </source>
</evidence>
<evidence type="ECO:0000259" key="2">
    <source>
        <dbReference type="Pfam" id="PF25056"/>
    </source>
</evidence>
<dbReference type="KEGG" id="dol:Dole_1078"/>
<keyword evidence="4" id="KW-1185">Reference proteome</keyword>
<dbReference type="HOGENOM" id="CLU_1945285_0_0_7"/>
<keyword evidence="1" id="KW-0472">Membrane</keyword>
<accession>A8ZX31</accession>
<gene>
    <name evidence="3" type="ordered locus">Dole_1078</name>
</gene>
<dbReference type="AlphaFoldDB" id="A8ZX31"/>
<dbReference type="EMBL" id="CP000859">
    <property type="protein sequence ID" value="ABW66887.1"/>
    <property type="molecule type" value="Genomic_DNA"/>
</dbReference>
<feature type="transmembrane region" description="Helical" evidence="1">
    <location>
        <begin position="88"/>
        <end position="107"/>
    </location>
</feature>